<evidence type="ECO:0000313" key="4">
    <source>
        <dbReference type="EMBL" id="RWQ92048.1"/>
    </source>
</evidence>
<evidence type="ECO:0000259" key="2">
    <source>
        <dbReference type="Pfam" id="PF23394"/>
    </source>
</evidence>
<feature type="region of interest" description="Disordered" evidence="1">
    <location>
        <begin position="537"/>
        <end position="557"/>
    </location>
</feature>
<evidence type="ECO:0000256" key="1">
    <source>
        <dbReference type="SAM" id="MobiDB-lite"/>
    </source>
</evidence>
<dbReference type="Pfam" id="PF23394">
    <property type="entry name" value="DUF7102"/>
    <property type="match status" value="1"/>
</dbReference>
<dbReference type="RefSeq" id="XP_028481693.1">
    <property type="nucleotide sequence ID" value="XM_028625019.1"/>
</dbReference>
<organism evidence="4 5">
    <name type="scientific">Byssochlamys spectabilis</name>
    <name type="common">Paecilomyces variotii</name>
    <dbReference type="NCBI Taxonomy" id="264951"/>
    <lineage>
        <taxon>Eukaryota</taxon>
        <taxon>Fungi</taxon>
        <taxon>Dikarya</taxon>
        <taxon>Ascomycota</taxon>
        <taxon>Pezizomycotina</taxon>
        <taxon>Eurotiomycetes</taxon>
        <taxon>Eurotiomycetidae</taxon>
        <taxon>Eurotiales</taxon>
        <taxon>Thermoascaceae</taxon>
        <taxon>Paecilomyces</taxon>
    </lineage>
</organism>
<dbReference type="Proteomes" id="UP000283841">
    <property type="component" value="Unassembled WGS sequence"/>
</dbReference>
<feature type="region of interest" description="Disordered" evidence="1">
    <location>
        <begin position="580"/>
        <end position="600"/>
    </location>
</feature>
<dbReference type="VEuPathDB" id="FungiDB:C8Q69DRAFT_101810"/>
<feature type="compositionally biased region" description="Basic and acidic residues" evidence="1">
    <location>
        <begin position="541"/>
        <end position="553"/>
    </location>
</feature>
<feature type="compositionally biased region" description="Basic and acidic residues" evidence="1">
    <location>
        <begin position="608"/>
        <end position="617"/>
    </location>
</feature>
<dbReference type="InterPro" id="IPR055528">
    <property type="entry name" value="DUF7102"/>
</dbReference>
<feature type="region of interest" description="Disordered" evidence="1">
    <location>
        <begin position="388"/>
        <end position="416"/>
    </location>
</feature>
<comment type="caution">
    <text evidence="4">The sequence shown here is derived from an EMBL/GenBank/DDBJ whole genome shotgun (WGS) entry which is preliminary data.</text>
</comment>
<evidence type="ECO:0000313" key="5">
    <source>
        <dbReference type="Proteomes" id="UP000283841"/>
    </source>
</evidence>
<sequence>MADYRGPALLDYARFHGIAIDHQSINPLDQVPQPHESINDTLADPPGVPIIDLSKFHYTLEQELRSEKLEIPKDAARFLSSVIQAASRKSIDIDWNSFLPDRHRIRNLKLDLPLVKRNFDLSTSPVRAERIALDPVQLQLPREEVEDEHDEGLVFPKQYFDLSDRIWKEVSTERLDCSREDLELLQKATRVKRLDNEYIIETVEKGLGFKGRSLRDLSPIIIPVRTDYGPCITSQLVSSVPSLQSPKTTANIGDAGKESHIEEHGTTEELNPENEVLATEIQKHAVQSPDAYNDHLTDINGRENGNANCMRETPSGPLSSRTSLTEEHTYEEADYSSPPAQHYIQDPHLDDPLSEPNTAGEMLDDYFDRFSVHVVESFEASTKRFLDEDSASKIPSSNPFPPLPEQEMNGTSDPADVDTPPTSLVNENIAQSNLHEPEGSVFPGVPEPDSESVSFCDSLQSDNIITDNDIPTDDCVDPVTELSSMETITARKFIAGGVVDKIPRISCAQDHVKESPSKFLRKCTIPAKSKKKIMKVGPQEPCKRTEQKTDHSGRPKVVGSLSAFSALGSLSSFMKIRGVTPKRQKTEQSPYFPAASLPNNPLVGSDLTREPQEDCTSHKPHGKLNITLPNTPPTALITRSLTFLLATSLLKTHRHIVTSLETSTPAPTLMFRDYEAPGPSKSYAPNRNSSTVLPEADIIISPTTGIILTTPQATTQLYLPGHKHHTSVDGFPPFDSPLRERIARLSLRYDYIYVLICHAPSNTVGLNTTSPTLTMDPKTLFSVQSLMTFCASLSNYSSIIPLVVPSVQNAILEWIITLANKHAYSFKNLNETNIGPTPINRPKYQPSFESIHEETPWELFLRRAGLNPFAALAVLDFIEWRESSESADLPGSVNGDRCRSRGLSTFIEMDPDVRRKLFDTIIGRRAIEAIEHAIEREWHLEEWCLNF</sequence>
<dbReference type="Pfam" id="PF23395">
    <property type="entry name" value="SAM_6"/>
    <property type="match status" value="1"/>
</dbReference>
<protein>
    <submittedName>
        <fullName evidence="4">Uncharacterized protein</fullName>
    </submittedName>
</protein>
<feature type="region of interest" description="Disordered" evidence="1">
    <location>
        <begin position="298"/>
        <end position="336"/>
    </location>
</feature>
<feature type="domain" description="DUF7102" evidence="2">
    <location>
        <begin position="642"/>
        <end position="824"/>
    </location>
</feature>
<dbReference type="GeneID" id="39594296"/>
<keyword evidence="5" id="KW-1185">Reference proteome</keyword>
<accession>A0A443HJM2</accession>
<dbReference type="AlphaFoldDB" id="A0A443HJM2"/>
<dbReference type="InterPro" id="IPR057559">
    <property type="entry name" value="SAM_6"/>
</dbReference>
<feature type="region of interest" description="Disordered" evidence="1">
    <location>
        <begin position="608"/>
        <end position="627"/>
    </location>
</feature>
<proteinExistence type="predicted"/>
<feature type="domain" description="SAM-like" evidence="3">
    <location>
        <begin position="851"/>
        <end position="933"/>
    </location>
</feature>
<dbReference type="EMBL" id="RCNU01000014">
    <property type="protein sequence ID" value="RWQ92048.1"/>
    <property type="molecule type" value="Genomic_DNA"/>
</dbReference>
<evidence type="ECO:0000259" key="3">
    <source>
        <dbReference type="Pfam" id="PF23395"/>
    </source>
</evidence>
<gene>
    <name evidence="4" type="ORF">C8Q69DRAFT_101810</name>
</gene>
<name>A0A443HJM2_BYSSP</name>
<reference evidence="4 5" key="1">
    <citation type="journal article" date="2018" name="Front. Microbiol.">
        <title>Genomic and genetic insights into a cosmopolitan fungus, Paecilomyces variotii (Eurotiales).</title>
        <authorList>
            <person name="Urquhart A.S."/>
            <person name="Mondo S.J."/>
            <person name="Makela M.R."/>
            <person name="Hane J.K."/>
            <person name="Wiebenga A."/>
            <person name="He G."/>
            <person name="Mihaltcheva S."/>
            <person name="Pangilinan J."/>
            <person name="Lipzen A."/>
            <person name="Barry K."/>
            <person name="de Vries R.P."/>
            <person name="Grigoriev I.V."/>
            <person name="Idnurm A."/>
        </authorList>
    </citation>
    <scope>NUCLEOTIDE SEQUENCE [LARGE SCALE GENOMIC DNA]</scope>
    <source>
        <strain evidence="4 5">CBS 101075</strain>
    </source>
</reference>